<dbReference type="AlphaFoldDB" id="A0A8J6PB89"/>
<evidence type="ECO:0000256" key="1">
    <source>
        <dbReference type="SAM" id="Phobius"/>
    </source>
</evidence>
<evidence type="ECO:0000313" key="2">
    <source>
        <dbReference type="EMBL" id="MBC9811968.1"/>
    </source>
</evidence>
<keyword evidence="1" id="KW-0812">Transmembrane</keyword>
<feature type="transmembrane region" description="Helical" evidence="1">
    <location>
        <begin position="176"/>
        <end position="196"/>
    </location>
</feature>
<feature type="transmembrane region" description="Helical" evidence="1">
    <location>
        <begin position="65"/>
        <end position="84"/>
    </location>
</feature>
<proteinExistence type="predicted"/>
<keyword evidence="1" id="KW-1133">Transmembrane helix</keyword>
<sequence>MRNIILFWVSSWLVLSFLFLPFSFSFLPHIGIGLSQLILPINTVICSWFGVIIRESFLVSDSLAFYSTGVLLFFLSGIITLFLSRKGKHLLQTTQTVFLYGLVVLLAYFLIRYGLDKLVGRQFYPPASNTLHTPAGQLGKDILFWTSMGTSSFYNSFMCITELSAGTFLLFNRTRFLGLILSFGILLNIFAINIGFDITVKYLSGLLVISCIVCLFFYDSRLKFLIYGKVSEQVQPTLAKTWTFLLFTPFLADLIASYWQNPPNESGKSYSVQSLVTGADFIAASEVTRIHFHPRGYFITENQQQQFMSFKLSEDKRYLLINQQAVSVSITKETLLLKYGNDSIEWKVAEINLDKLPLKQDKTHWYFELIRE</sequence>
<dbReference type="RefSeq" id="WP_163490277.1">
    <property type="nucleotide sequence ID" value="NZ_JACVEL010000003.1"/>
</dbReference>
<evidence type="ECO:0000313" key="3">
    <source>
        <dbReference type="Proteomes" id="UP000652681"/>
    </source>
</evidence>
<comment type="caution">
    <text evidence="2">The sequence shown here is derived from an EMBL/GenBank/DDBJ whole genome shotgun (WGS) entry which is preliminary data.</text>
</comment>
<keyword evidence="1" id="KW-0472">Membrane</keyword>
<reference evidence="2" key="1">
    <citation type="submission" date="2020-09" db="EMBL/GenBank/DDBJ databases">
        <title>Taishania pollutisoli gen. nov., sp. nov., Isolated from Tetrabromobisphenol A-Contaminated Soil.</title>
        <authorList>
            <person name="Chen Q."/>
        </authorList>
    </citation>
    <scope>NUCLEOTIDE SEQUENCE</scope>
    <source>
        <strain evidence="2">CZZ-1</strain>
    </source>
</reference>
<feature type="transmembrane region" description="Helical" evidence="1">
    <location>
        <begin position="96"/>
        <end position="115"/>
    </location>
</feature>
<keyword evidence="3" id="KW-1185">Reference proteome</keyword>
<name>A0A8J6PB89_9FLAO</name>
<accession>A0A8J6PB89</accession>
<feature type="transmembrane region" description="Helical" evidence="1">
    <location>
        <begin position="6"/>
        <end position="27"/>
    </location>
</feature>
<dbReference type="EMBL" id="JACVEL010000003">
    <property type="protein sequence ID" value="MBC9811968.1"/>
    <property type="molecule type" value="Genomic_DNA"/>
</dbReference>
<protein>
    <submittedName>
        <fullName evidence="2">Uncharacterized protein</fullName>
    </submittedName>
</protein>
<gene>
    <name evidence="2" type="ORF">H9Y05_05700</name>
</gene>
<organism evidence="2 3">
    <name type="scientific">Taishania pollutisoli</name>
    <dbReference type="NCBI Taxonomy" id="2766479"/>
    <lineage>
        <taxon>Bacteria</taxon>
        <taxon>Pseudomonadati</taxon>
        <taxon>Bacteroidota</taxon>
        <taxon>Flavobacteriia</taxon>
        <taxon>Flavobacteriales</taxon>
        <taxon>Crocinitomicaceae</taxon>
        <taxon>Taishania</taxon>
    </lineage>
</organism>
<dbReference type="Proteomes" id="UP000652681">
    <property type="component" value="Unassembled WGS sequence"/>
</dbReference>
<feature type="transmembrane region" description="Helical" evidence="1">
    <location>
        <begin position="202"/>
        <end position="218"/>
    </location>
</feature>
<feature type="transmembrane region" description="Helical" evidence="1">
    <location>
        <begin position="34"/>
        <end position="53"/>
    </location>
</feature>